<dbReference type="Gene3D" id="3.30.9.10">
    <property type="entry name" value="D-Amino Acid Oxidase, subunit A, domain 2"/>
    <property type="match status" value="1"/>
</dbReference>
<sequence>MRIHPPSPIGRRRGAEAAPADDRPPERADVVVIGAGLIGLSVAWRLAQGGLSVAVLERGRAGDGASLAATGMLAAAAEHEPGGDPLLPLAVASQRLWHGFRDELEAASGLGIDYRREGTLVVALGRDEVERLRFRHDLQVRAGLSAEWLGGPAVRAREPGLRPTVTAGLLCPDDHQVDPPRVMAALRAALRAAGGRLIEACPVAALDREGGRVVGVRTARGPVRAGTVVMAAGAWAGEGSLLPDLAVPVRPLKGQSLALSVTPRSGGLDHVVWTEQVHMAPKSDGTLVVGATVEECGFDPALTAGGLFALLEGARRALPGIEEMPVAGVWTGFRPTPDDDAPILGEAMPGLVLAVGHHRNGYLLAPVTAAALADLILRGALPPVAAPFGLARFALPAAGPEARA</sequence>
<dbReference type="EMBL" id="BPQH01000005">
    <property type="protein sequence ID" value="GJD49090.1"/>
    <property type="molecule type" value="Genomic_DNA"/>
</dbReference>
<dbReference type="Proteomes" id="UP001055167">
    <property type="component" value="Unassembled WGS sequence"/>
</dbReference>
<dbReference type="SUPFAM" id="SSF54373">
    <property type="entry name" value="FAD-linked reductases, C-terminal domain"/>
    <property type="match status" value="1"/>
</dbReference>
<dbReference type="SUPFAM" id="SSF51905">
    <property type="entry name" value="FAD/NAD(P)-binding domain"/>
    <property type="match status" value="1"/>
</dbReference>
<dbReference type="NCBIfam" id="TIGR02352">
    <property type="entry name" value="thiamin_ThiO"/>
    <property type="match status" value="1"/>
</dbReference>
<evidence type="ECO:0000313" key="7">
    <source>
        <dbReference type="Proteomes" id="UP001055167"/>
    </source>
</evidence>
<accession>A0ABQ4QWH3</accession>
<evidence type="ECO:0000256" key="3">
    <source>
        <dbReference type="ARBA" id="ARBA00023002"/>
    </source>
</evidence>
<dbReference type="PANTHER" id="PTHR13847:SF289">
    <property type="entry name" value="GLYCINE OXIDASE"/>
    <property type="match status" value="1"/>
</dbReference>
<evidence type="ECO:0000256" key="4">
    <source>
        <dbReference type="SAM" id="MobiDB-lite"/>
    </source>
</evidence>
<comment type="pathway">
    <text evidence="1">Cofactor biosynthesis; thiamine diphosphate biosynthesis.</text>
</comment>
<evidence type="ECO:0000259" key="5">
    <source>
        <dbReference type="Pfam" id="PF01266"/>
    </source>
</evidence>
<comment type="caution">
    <text evidence="6">The sequence shown here is derived from an EMBL/GenBank/DDBJ whole genome shotgun (WGS) entry which is preliminary data.</text>
</comment>
<gene>
    <name evidence="6" type="primary">thiO</name>
    <name evidence="6" type="ORF">OPKNFCMD_1820</name>
</gene>
<dbReference type="Gene3D" id="3.50.50.60">
    <property type="entry name" value="FAD/NAD(P)-binding domain"/>
    <property type="match status" value="1"/>
</dbReference>
<dbReference type="PANTHER" id="PTHR13847">
    <property type="entry name" value="SARCOSINE DEHYDROGENASE-RELATED"/>
    <property type="match status" value="1"/>
</dbReference>
<reference evidence="6" key="1">
    <citation type="journal article" date="2021" name="Front. Microbiol.">
        <title>Comprehensive Comparative Genomics and Phenotyping of Methylobacterium Species.</title>
        <authorList>
            <person name="Alessa O."/>
            <person name="Ogura Y."/>
            <person name="Fujitani Y."/>
            <person name="Takami H."/>
            <person name="Hayashi T."/>
            <person name="Sahin N."/>
            <person name="Tani A."/>
        </authorList>
    </citation>
    <scope>NUCLEOTIDE SEQUENCE</scope>
    <source>
        <strain evidence="6">KCTC 52305</strain>
    </source>
</reference>
<feature type="domain" description="FAD dependent oxidoreductase" evidence="5">
    <location>
        <begin position="29"/>
        <end position="375"/>
    </location>
</feature>
<organism evidence="6 7">
    <name type="scientific">Methylobacterium crusticola</name>
    <dbReference type="NCBI Taxonomy" id="1697972"/>
    <lineage>
        <taxon>Bacteria</taxon>
        <taxon>Pseudomonadati</taxon>
        <taxon>Pseudomonadota</taxon>
        <taxon>Alphaproteobacteria</taxon>
        <taxon>Hyphomicrobiales</taxon>
        <taxon>Methylobacteriaceae</taxon>
        <taxon>Methylobacterium</taxon>
    </lineage>
</organism>
<keyword evidence="3" id="KW-0560">Oxidoreductase</keyword>
<keyword evidence="7" id="KW-1185">Reference proteome</keyword>
<reference evidence="6" key="2">
    <citation type="submission" date="2021-08" db="EMBL/GenBank/DDBJ databases">
        <authorList>
            <person name="Tani A."/>
            <person name="Ola A."/>
            <person name="Ogura Y."/>
            <person name="Katsura K."/>
            <person name="Hayashi T."/>
        </authorList>
    </citation>
    <scope>NUCLEOTIDE SEQUENCE</scope>
    <source>
        <strain evidence="6">KCTC 52305</strain>
    </source>
</reference>
<protein>
    <submittedName>
        <fullName evidence="6">Glycine oxidase</fullName>
    </submittedName>
</protein>
<dbReference type="InterPro" id="IPR006076">
    <property type="entry name" value="FAD-dep_OxRdtase"/>
</dbReference>
<feature type="region of interest" description="Disordered" evidence="4">
    <location>
        <begin position="1"/>
        <end position="25"/>
    </location>
</feature>
<evidence type="ECO:0000256" key="1">
    <source>
        <dbReference type="ARBA" id="ARBA00004948"/>
    </source>
</evidence>
<evidence type="ECO:0000313" key="6">
    <source>
        <dbReference type="EMBL" id="GJD49090.1"/>
    </source>
</evidence>
<dbReference type="InterPro" id="IPR036188">
    <property type="entry name" value="FAD/NAD-bd_sf"/>
</dbReference>
<dbReference type="InterPro" id="IPR012727">
    <property type="entry name" value="Gly_oxidase_ThiO"/>
</dbReference>
<evidence type="ECO:0000256" key="2">
    <source>
        <dbReference type="ARBA" id="ARBA00022977"/>
    </source>
</evidence>
<keyword evidence="2" id="KW-0784">Thiamine biosynthesis</keyword>
<proteinExistence type="predicted"/>
<name>A0ABQ4QWH3_9HYPH</name>
<dbReference type="Pfam" id="PF01266">
    <property type="entry name" value="DAO"/>
    <property type="match status" value="1"/>
</dbReference>